<evidence type="ECO:0000259" key="8">
    <source>
        <dbReference type="Pfam" id="PF04613"/>
    </source>
</evidence>
<dbReference type="Gene3D" id="3.40.1390.10">
    <property type="entry name" value="MurE/MurF, N-terminal domain"/>
    <property type="match status" value="1"/>
</dbReference>
<keyword evidence="5 7" id="KW-0443">Lipid metabolism</keyword>
<dbReference type="CDD" id="cd03352">
    <property type="entry name" value="LbH_LpxD"/>
    <property type="match status" value="1"/>
</dbReference>
<dbReference type="EC" id="2.3.1.191" evidence="7"/>
<organism evidence="10 11">
    <name type="scientific">Okeania hirsuta</name>
    <dbReference type="NCBI Taxonomy" id="1458930"/>
    <lineage>
        <taxon>Bacteria</taxon>
        <taxon>Bacillati</taxon>
        <taxon>Cyanobacteriota</taxon>
        <taxon>Cyanophyceae</taxon>
        <taxon>Oscillatoriophycideae</taxon>
        <taxon>Oscillatoriales</taxon>
        <taxon>Microcoleaceae</taxon>
        <taxon>Okeania</taxon>
    </lineage>
</organism>
<dbReference type="Pfam" id="PF04613">
    <property type="entry name" value="LpxD"/>
    <property type="match status" value="1"/>
</dbReference>
<dbReference type="GO" id="GO:0103118">
    <property type="term" value="F:UDP-3-O-[(3R)-3-hydroxyacyl]-glucosamine N-acyltransferase activity"/>
    <property type="evidence" value="ECO:0007669"/>
    <property type="project" value="UniProtKB-EC"/>
</dbReference>
<dbReference type="GO" id="GO:0009245">
    <property type="term" value="P:lipid A biosynthetic process"/>
    <property type="evidence" value="ECO:0007669"/>
    <property type="project" value="UniProtKB-UniRule"/>
</dbReference>
<evidence type="ECO:0000313" key="11">
    <source>
        <dbReference type="Proteomes" id="UP000269154"/>
    </source>
</evidence>
<dbReference type="InterPro" id="IPR011004">
    <property type="entry name" value="Trimer_LpxA-like_sf"/>
</dbReference>
<dbReference type="Pfam" id="PF00132">
    <property type="entry name" value="Hexapep"/>
    <property type="match status" value="1"/>
</dbReference>
<dbReference type="InterPro" id="IPR018357">
    <property type="entry name" value="Hexapep_transf_CS"/>
</dbReference>
<comment type="catalytic activity">
    <reaction evidence="7">
        <text>a UDP-3-O-[(3R)-3-hydroxyacyl]-alpha-D-glucosamine + a (3R)-hydroxyacyl-[ACP] = a UDP-2-N,3-O-bis[(3R)-3-hydroxyacyl]-alpha-D-glucosamine + holo-[ACP] + H(+)</text>
        <dbReference type="Rhea" id="RHEA:53836"/>
        <dbReference type="Rhea" id="RHEA-COMP:9685"/>
        <dbReference type="Rhea" id="RHEA-COMP:9945"/>
        <dbReference type="ChEBI" id="CHEBI:15378"/>
        <dbReference type="ChEBI" id="CHEBI:64479"/>
        <dbReference type="ChEBI" id="CHEBI:78827"/>
        <dbReference type="ChEBI" id="CHEBI:137740"/>
        <dbReference type="ChEBI" id="CHEBI:137748"/>
        <dbReference type="EC" id="2.3.1.191"/>
    </reaction>
</comment>
<dbReference type="GO" id="GO:0016410">
    <property type="term" value="F:N-acyltransferase activity"/>
    <property type="evidence" value="ECO:0007669"/>
    <property type="project" value="InterPro"/>
</dbReference>
<evidence type="ECO:0000256" key="2">
    <source>
        <dbReference type="ARBA" id="ARBA00022556"/>
    </source>
</evidence>
<dbReference type="PROSITE" id="PS00101">
    <property type="entry name" value="HEXAPEP_TRANSFERASES"/>
    <property type="match status" value="1"/>
</dbReference>
<dbReference type="NCBIfam" id="NF002060">
    <property type="entry name" value="PRK00892.1"/>
    <property type="match status" value="1"/>
</dbReference>
<comment type="function">
    <text evidence="7">Catalyzes the N-acylation of UDP-3-O-acylglucosamine using 3-hydroxyacyl-ACP as the acyl donor. Is involved in the biosynthesis of lipid A, a phosphorylated glycolipid that anchors the lipopolysaccharide to the outer membrane of the cell.</text>
</comment>
<dbReference type="PANTHER" id="PTHR43378:SF2">
    <property type="entry name" value="UDP-3-O-ACYLGLUCOSAMINE N-ACYLTRANSFERASE 1, MITOCHONDRIAL-RELATED"/>
    <property type="match status" value="1"/>
</dbReference>
<dbReference type="UniPathway" id="UPA00973"/>
<comment type="subunit">
    <text evidence="7">Homotrimer.</text>
</comment>
<dbReference type="InterPro" id="IPR020573">
    <property type="entry name" value="UDP_GlcNAc_AcTrfase_non-rep"/>
</dbReference>
<dbReference type="NCBIfam" id="TIGR01853">
    <property type="entry name" value="lipid_A_lpxD"/>
    <property type="match status" value="1"/>
</dbReference>
<feature type="active site" description="Proton acceptor" evidence="7">
    <location>
        <position position="248"/>
    </location>
</feature>
<dbReference type="PANTHER" id="PTHR43378">
    <property type="entry name" value="UDP-3-O-ACYLGLUCOSAMINE N-ACYLTRANSFERASE"/>
    <property type="match status" value="1"/>
</dbReference>
<dbReference type="OrthoDB" id="9784739at2"/>
<dbReference type="RefSeq" id="WP_124147794.1">
    <property type="nucleotide sequence ID" value="NZ_CAWOKI010000317.1"/>
</dbReference>
<dbReference type="Pfam" id="PF25087">
    <property type="entry name" value="GMPPB_C"/>
    <property type="match status" value="1"/>
</dbReference>
<dbReference type="EMBL" id="RCBY01000561">
    <property type="protein sequence ID" value="RQH15577.1"/>
    <property type="molecule type" value="Genomic_DNA"/>
</dbReference>
<keyword evidence="3 7" id="KW-0808">Transferase</keyword>
<keyword evidence="4 7" id="KW-0677">Repeat</keyword>
<dbReference type="GO" id="GO:0016020">
    <property type="term" value="C:membrane"/>
    <property type="evidence" value="ECO:0007669"/>
    <property type="project" value="GOC"/>
</dbReference>
<dbReference type="HAMAP" id="MF_00523">
    <property type="entry name" value="LpxD"/>
    <property type="match status" value="1"/>
</dbReference>
<sequence>MKFRELVNKLGCEAIASSLEKNNGMAPDITGVAPVDEAVVGTLSYIEGAKFASYLGTTNASALILPMDETLQTQASERGIEWVAGKEPRLLFAKAIALFYQPFQPIREIHGTAVIHSTAKIGKNVYLGPHVVVDAGVKIGDNVCIYPNVVIYPDVEIGDNSVLHANCSIHERSQIGNSCVIHSGAVIGGEGFGFVPTQDGWYKMEQSGRVVLEDGVEVGGNTTIDRPAVGETRIGKNTKLDNLVQVGHGCQIGKNCALAAQVGLAGGVKLGDHVILAGQVGIANQAKIGDGAIATAQAGVHNDVAAGEIVSSSPAVPYKIYLKASAIYKRLPEIYQYVKQIKRMLNISSK</sequence>
<dbReference type="InterPro" id="IPR056729">
    <property type="entry name" value="GMPPB_C"/>
</dbReference>
<keyword evidence="6 7" id="KW-0012">Acyltransferase</keyword>
<reference evidence="10 11" key="1">
    <citation type="journal article" date="2018" name="ACS Chem. Biol.">
        <title>Ketoreductase domain dysfunction expands chemodiversity: malyngamide biosynthesis in the cyanobacterium Okeania hirsuta.</title>
        <authorList>
            <person name="Moss N.A."/>
            <person name="Leao T."/>
            <person name="Rankin M."/>
            <person name="McCullough T.M."/>
            <person name="Qu P."/>
            <person name="Korobeynikov A."/>
            <person name="Smith J.L."/>
            <person name="Gerwick L."/>
            <person name="Gerwick W.H."/>
        </authorList>
    </citation>
    <scope>NUCLEOTIDE SEQUENCE [LARGE SCALE GENOMIC DNA]</scope>
    <source>
        <strain evidence="10 11">PAB10Feb10-1</strain>
    </source>
</reference>
<feature type="domain" description="Mannose-1-phosphate guanyltransferase C-terminal" evidence="9">
    <location>
        <begin position="110"/>
        <end position="189"/>
    </location>
</feature>
<comment type="similarity">
    <text evidence="7">Belongs to the transferase hexapeptide repeat family. LpxD subfamily.</text>
</comment>
<dbReference type="InterPro" id="IPR001451">
    <property type="entry name" value="Hexapep"/>
</dbReference>
<protein>
    <recommendedName>
        <fullName evidence="7">UDP-3-O-acylglucosamine N-acyltransferase</fullName>
        <ecNumber evidence="7">2.3.1.191</ecNumber>
    </recommendedName>
</protein>
<evidence type="ECO:0000313" key="10">
    <source>
        <dbReference type="EMBL" id="RQH15577.1"/>
    </source>
</evidence>
<evidence type="ECO:0000256" key="6">
    <source>
        <dbReference type="ARBA" id="ARBA00023315"/>
    </source>
</evidence>
<keyword evidence="1 7" id="KW-0444">Lipid biosynthesis</keyword>
<evidence type="ECO:0000256" key="5">
    <source>
        <dbReference type="ARBA" id="ARBA00023098"/>
    </source>
</evidence>
<evidence type="ECO:0000256" key="4">
    <source>
        <dbReference type="ARBA" id="ARBA00022737"/>
    </source>
</evidence>
<dbReference type="GO" id="GO:0043886">
    <property type="term" value="F:structural constituent of carboxysome shell"/>
    <property type="evidence" value="ECO:0007669"/>
    <property type="project" value="UniProtKB-ARBA"/>
</dbReference>
<evidence type="ECO:0000256" key="1">
    <source>
        <dbReference type="ARBA" id="ARBA00022516"/>
    </source>
</evidence>
<dbReference type="Proteomes" id="UP000269154">
    <property type="component" value="Unassembled WGS sequence"/>
</dbReference>
<comment type="caution">
    <text evidence="10">The sequence shown here is derived from an EMBL/GenBank/DDBJ whole genome shotgun (WGS) entry which is preliminary data.</text>
</comment>
<dbReference type="AlphaFoldDB" id="A0A3N6P0I5"/>
<name>A0A3N6P0I5_9CYAN</name>
<evidence type="ECO:0000256" key="7">
    <source>
        <dbReference type="HAMAP-Rule" id="MF_00523"/>
    </source>
</evidence>
<keyword evidence="11" id="KW-1185">Reference proteome</keyword>
<dbReference type="Gene3D" id="2.160.10.10">
    <property type="entry name" value="Hexapeptide repeat proteins"/>
    <property type="match status" value="1"/>
</dbReference>
<evidence type="ECO:0000259" key="9">
    <source>
        <dbReference type="Pfam" id="PF25087"/>
    </source>
</evidence>
<feature type="domain" description="UDP-3-O-[3-hydroxymyristoyl] glucosamine N-acyltransferase non-repeat region" evidence="8">
    <location>
        <begin position="27"/>
        <end position="98"/>
    </location>
</feature>
<evidence type="ECO:0000256" key="3">
    <source>
        <dbReference type="ARBA" id="ARBA00022679"/>
    </source>
</evidence>
<comment type="pathway">
    <text evidence="7">Bacterial outer membrane biogenesis; LPS lipid A biosynthesis.</text>
</comment>
<gene>
    <name evidence="7 10" type="primary">lpxD</name>
    <name evidence="10" type="ORF">D5R40_34020</name>
</gene>
<keyword evidence="2 7" id="KW-0441">Lipid A biosynthesis</keyword>
<dbReference type="GO" id="GO:0031470">
    <property type="term" value="C:carboxysome"/>
    <property type="evidence" value="ECO:0007669"/>
    <property type="project" value="UniProtKB-ARBA"/>
</dbReference>
<dbReference type="InterPro" id="IPR007691">
    <property type="entry name" value="LpxD"/>
</dbReference>
<dbReference type="SUPFAM" id="SSF51161">
    <property type="entry name" value="Trimeric LpxA-like enzymes"/>
    <property type="match status" value="1"/>
</dbReference>
<accession>A0A3N6P0I5</accession>
<proteinExistence type="inferred from homology"/>